<name>J0LK92_AURST</name>
<keyword evidence="2" id="KW-1133">Transmembrane helix</keyword>
<feature type="region of interest" description="Disordered" evidence="1">
    <location>
        <begin position="246"/>
        <end position="266"/>
    </location>
</feature>
<proteinExistence type="predicted"/>
<protein>
    <submittedName>
        <fullName evidence="3">Uncharacterized protein</fullName>
    </submittedName>
</protein>
<feature type="compositionally biased region" description="Pro residues" evidence="1">
    <location>
        <begin position="371"/>
        <end position="381"/>
    </location>
</feature>
<dbReference type="Proteomes" id="UP000006514">
    <property type="component" value="Unassembled WGS sequence"/>
</dbReference>
<feature type="compositionally biased region" description="Low complexity" evidence="1">
    <location>
        <begin position="86"/>
        <end position="95"/>
    </location>
</feature>
<evidence type="ECO:0000256" key="2">
    <source>
        <dbReference type="SAM" id="Phobius"/>
    </source>
</evidence>
<keyword evidence="2" id="KW-0812">Transmembrane</keyword>
<gene>
    <name evidence="3" type="ORF">AURDEDRAFT_115480</name>
</gene>
<feature type="compositionally biased region" description="Low complexity" evidence="1">
    <location>
        <begin position="58"/>
        <end position="73"/>
    </location>
</feature>
<keyword evidence="2" id="KW-0472">Membrane</keyword>
<feature type="region of interest" description="Disordered" evidence="1">
    <location>
        <begin position="166"/>
        <end position="202"/>
    </location>
</feature>
<reference evidence="4" key="1">
    <citation type="journal article" date="2012" name="Science">
        <title>The Paleozoic origin of enzymatic lignin decomposition reconstructed from 31 fungal genomes.</title>
        <authorList>
            <person name="Floudas D."/>
            <person name="Binder M."/>
            <person name="Riley R."/>
            <person name="Barry K."/>
            <person name="Blanchette R.A."/>
            <person name="Henrissat B."/>
            <person name="Martinez A.T."/>
            <person name="Otillar R."/>
            <person name="Spatafora J.W."/>
            <person name="Yadav J.S."/>
            <person name="Aerts A."/>
            <person name="Benoit I."/>
            <person name="Boyd A."/>
            <person name="Carlson A."/>
            <person name="Copeland A."/>
            <person name="Coutinho P.M."/>
            <person name="de Vries R.P."/>
            <person name="Ferreira P."/>
            <person name="Findley K."/>
            <person name="Foster B."/>
            <person name="Gaskell J."/>
            <person name="Glotzer D."/>
            <person name="Gorecki P."/>
            <person name="Heitman J."/>
            <person name="Hesse C."/>
            <person name="Hori C."/>
            <person name="Igarashi K."/>
            <person name="Jurgens J.A."/>
            <person name="Kallen N."/>
            <person name="Kersten P."/>
            <person name="Kohler A."/>
            <person name="Kuees U."/>
            <person name="Kumar T.K.A."/>
            <person name="Kuo A."/>
            <person name="LaButti K."/>
            <person name="Larrondo L.F."/>
            <person name="Lindquist E."/>
            <person name="Ling A."/>
            <person name="Lombard V."/>
            <person name="Lucas S."/>
            <person name="Lundell T."/>
            <person name="Martin R."/>
            <person name="McLaughlin D.J."/>
            <person name="Morgenstern I."/>
            <person name="Morin E."/>
            <person name="Murat C."/>
            <person name="Nagy L.G."/>
            <person name="Nolan M."/>
            <person name="Ohm R.A."/>
            <person name="Patyshakuliyeva A."/>
            <person name="Rokas A."/>
            <person name="Ruiz-Duenas F.J."/>
            <person name="Sabat G."/>
            <person name="Salamov A."/>
            <person name="Samejima M."/>
            <person name="Schmutz J."/>
            <person name="Slot J.C."/>
            <person name="St John F."/>
            <person name="Stenlid J."/>
            <person name="Sun H."/>
            <person name="Sun S."/>
            <person name="Syed K."/>
            <person name="Tsang A."/>
            <person name="Wiebenga A."/>
            <person name="Young D."/>
            <person name="Pisabarro A."/>
            <person name="Eastwood D.C."/>
            <person name="Martin F."/>
            <person name="Cullen D."/>
            <person name="Grigoriev I.V."/>
            <person name="Hibbett D.S."/>
        </authorList>
    </citation>
    <scope>NUCLEOTIDE SEQUENCE [LARGE SCALE GENOMIC DNA]</scope>
    <source>
        <strain evidence="4">TFB10046</strain>
    </source>
</reference>
<feature type="region of interest" description="Disordered" evidence="1">
    <location>
        <begin position="1"/>
        <end position="126"/>
    </location>
</feature>
<feature type="compositionally biased region" description="Low complexity" evidence="1">
    <location>
        <begin position="394"/>
        <end position="405"/>
    </location>
</feature>
<keyword evidence="4" id="KW-1185">Reference proteome</keyword>
<dbReference type="AlphaFoldDB" id="J0LK92"/>
<accession>J0LK92</accession>
<evidence type="ECO:0000313" key="4">
    <source>
        <dbReference type="Proteomes" id="UP000006514"/>
    </source>
</evidence>
<dbReference type="OrthoDB" id="10585224at2759"/>
<feature type="region of interest" description="Disordered" evidence="1">
    <location>
        <begin position="365"/>
        <end position="440"/>
    </location>
</feature>
<dbReference type="EMBL" id="JH687793">
    <property type="protein sequence ID" value="EJD41378.1"/>
    <property type="molecule type" value="Genomic_DNA"/>
</dbReference>
<feature type="transmembrane region" description="Helical" evidence="2">
    <location>
        <begin position="132"/>
        <end position="155"/>
    </location>
</feature>
<feature type="compositionally biased region" description="Polar residues" evidence="1">
    <location>
        <begin position="30"/>
        <end position="43"/>
    </location>
</feature>
<dbReference type="KEGG" id="adl:AURDEDRAFT_115480"/>
<evidence type="ECO:0000313" key="3">
    <source>
        <dbReference type="EMBL" id="EJD41378.1"/>
    </source>
</evidence>
<evidence type="ECO:0000256" key="1">
    <source>
        <dbReference type="SAM" id="MobiDB-lite"/>
    </source>
</evidence>
<feature type="compositionally biased region" description="Polar residues" evidence="1">
    <location>
        <begin position="111"/>
        <end position="124"/>
    </location>
</feature>
<sequence>MPDIISHASAYKRSNRTRSDERSSLRVAVQPTSIHPELQSQDKQGSRTRVAATSRHGPLLTSSSSLSPPATLSHFSSSGIGEYSGAATSSSQATQIAPLHQSPFSSDRAESASSTHPSLRSSAPPSRMPLRVLVPVVACAAFVGIMGAILATCHLRRRRRQRTRIALPLSPKEKPRQVVEDDDDDEPAIWDNRPPAASPLPPRRLVLGQDSGEYSPTATLFSPMSLTFPPSAMDKHQELKLVKSYDSRGWESPPPRSPPAIIVDRSSPTNTRVSMYSSDSFYSPSPSPIPSTDVGHSMRPFSPAMLDTFPAPPPLAMSAHRSISIPCLRSPPADISHSRMASDDSQLSPTSMHFVSLLAASEQASRGYMPTSPPTYTFPPHTPRRDHTASPNTSISSSSSSQSSSPRPRRKVVYGSPSRKQKSLQASRNSLELIRERGGA</sequence>
<organism evidence="3 4">
    <name type="scientific">Auricularia subglabra (strain TFB-10046 / SS5)</name>
    <name type="common">White-rot fungus</name>
    <name type="synonym">Auricularia delicata (strain TFB10046)</name>
    <dbReference type="NCBI Taxonomy" id="717982"/>
    <lineage>
        <taxon>Eukaryota</taxon>
        <taxon>Fungi</taxon>
        <taxon>Dikarya</taxon>
        <taxon>Basidiomycota</taxon>
        <taxon>Agaricomycotina</taxon>
        <taxon>Agaricomycetes</taxon>
        <taxon>Auriculariales</taxon>
        <taxon>Auriculariaceae</taxon>
        <taxon>Auricularia</taxon>
    </lineage>
</organism>
<dbReference type="InParanoid" id="J0LK92"/>